<feature type="region of interest" description="Disordered" evidence="1">
    <location>
        <begin position="341"/>
        <end position="361"/>
    </location>
</feature>
<accession>A0A4E0RN00</accession>
<evidence type="ECO:0000313" key="2">
    <source>
        <dbReference type="EMBL" id="THD22528.1"/>
    </source>
</evidence>
<keyword evidence="3" id="KW-1185">Reference proteome</keyword>
<feature type="region of interest" description="Disordered" evidence="1">
    <location>
        <begin position="65"/>
        <end position="105"/>
    </location>
</feature>
<evidence type="ECO:0000313" key="3">
    <source>
        <dbReference type="Proteomes" id="UP000230066"/>
    </source>
</evidence>
<reference evidence="2" key="1">
    <citation type="submission" date="2019-03" db="EMBL/GenBank/DDBJ databases">
        <title>Improved annotation for the trematode Fasciola hepatica.</title>
        <authorList>
            <person name="Choi Y.-J."/>
            <person name="Martin J."/>
            <person name="Mitreva M."/>
        </authorList>
    </citation>
    <scope>NUCLEOTIDE SEQUENCE [LARGE SCALE GENOMIC DNA]</scope>
</reference>
<dbReference type="Proteomes" id="UP000230066">
    <property type="component" value="Unassembled WGS sequence"/>
</dbReference>
<organism evidence="2 3">
    <name type="scientific">Fasciola hepatica</name>
    <name type="common">Liver fluke</name>
    <dbReference type="NCBI Taxonomy" id="6192"/>
    <lineage>
        <taxon>Eukaryota</taxon>
        <taxon>Metazoa</taxon>
        <taxon>Spiralia</taxon>
        <taxon>Lophotrochozoa</taxon>
        <taxon>Platyhelminthes</taxon>
        <taxon>Trematoda</taxon>
        <taxon>Digenea</taxon>
        <taxon>Plagiorchiida</taxon>
        <taxon>Echinostomata</taxon>
        <taxon>Echinostomatoidea</taxon>
        <taxon>Fasciolidae</taxon>
        <taxon>Fasciola</taxon>
    </lineage>
</organism>
<comment type="caution">
    <text evidence="2">The sequence shown here is derived from an EMBL/GenBank/DDBJ whole genome shotgun (WGS) entry which is preliminary data.</text>
</comment>
<name>A0A4E0RN00_FASHE</name>
<proteinExistence type="predicted"/>
<dbReference type="AlphaFoldDB" id="A0A4E0RN00"/>
<gene>
    <name evidence="2" type="ORF">D915_004264</name>
</gene>
<evidence type="ECO:0000256" key="1">
    <source>
        <dbReference type="SAM" id="MobiDB-lite"/>
    </source>
</evidence>
<dbReference type="EMBL" id="JXXN02002694">
    <property type="protein sequence ID" value="THD22528.1"/>
    <property type="molecule type" value="Genomic_DNA"/>
</dbReference>
<protein>
    <submittedName>
        <fullName evidence="2">Uncharacterized protein</fullName>
    </submittedName>
</protein>
<sequence length="404" mass="46230">MIVYSLKHRKKNSLIGRCKFIAESAMYRSRMPYIRWHAKGELLKQRMKESMSPRYYRIHSDLFSSNDSQSSDYEKSEDYNETTQENKSKESQEEGFDPGRYKREPIKPIREQLRECQKAKTLCGFGTQSERFPVDRRDHIPPPGTYDPLVNRRFGVAKSTKRKEQPFTKAPPANRVVSDTIPGVGPGIYNYQDALNLNTKVSSAGRFDTSTEIRCGPIKTGYFASLSTDRSGPRFTHFPSTIELAQAPANAYKGKFTRSDRGVQRPHDRMSISMPGMGLLYMKNELAPNTYNPIWPPDKKSFNVKQVSFMSTAARMTKREYQAYIGNVTPFTGPGRYNYPNPDENKGEGFSFPKNNQSRNPSVALQRQLADRLRPKNVPKQWTACVANPQRKGTELRGCYLKLN</sequence>
<feature type="compositionally biased region" description="Basic and acidic residues" evidence="1">
    <location>
        <begin position="72"/>
        <end position="105"/>
    </location>
</feature>